<keyword evidence="4" id="KW-0804">Transcription</keyword>
<evidence type="ECO:0000256" key="2">
    <source>
        <dbReference type="ARBA" id="ARBA00023015"/>
    </source>
</evidence>
<evidence type="ECO:0000256" key="1">
    <source>
        <dbReference type="ARBA" id="ARBA00006157"/>
    </source>
</evidence>
<keyword evidence="3" id="KW-0238">DNA-binding</keyword>
<keyword evidence="8" id="KW-1185">Reference proteome</keyword>
<gene>
    <name evidence="7" type="ORF">GLS40_17560</name>
</gene>
<dbReference type="AlphaFoldDB" id="A0A844WGA8"/>
<feature type="domain" description="Ner winged helix-turn-helix DNA-binding" evidence="6">
    <location>
        <begin position="34"/>
        <end position="99"/>
    </location>
</feature>
<evidence type="ECO:0000256" key="5">
    <source>
        <dbReference type="SAM" id="MobiDB-lite"/>
    </source>
</evidence>
<comment type="similarity">
    <text evidence="1">Belongs to the ner transcriptional regulatory family.</text>
</comment>
<organism evidence="7 8">
    <name type="scientific">Pseudooceanicola pacificus</name>
    <dbReference type="NCBI Taxonomy" id="2676438"/>
    <lineage>
        <taxon>Bacteria</taxon>
        <taxon>Pseudomonadati</taxon>
        <taxon>Pseudomonadota</taxon>
        <taxon>Alphaproteobacteria</taxon>
        <taxon>Rhodobacterales</taxon>
        <taxon>Paracoccaceae</taxon>
        <taxon>Pseudooceanicola</taxon>
    </lineage>
</organism>
<evidence type="ECO:0000259" key="6">
    <source>
        <dbReference type="Pfam" id="PF13693"/>
    </source>
</evidence>
<dbReference type="Pfam" id="PF13693">
    <property type="entry name" value="HTH_35"/>
    <property type="match status" value="1"/>
</dbReference>
<dbReference type="GO" id="GO:0003677">
    <property type="term" value="F:DNA binding"/>
    <property type="evidence" value="ECO:0007669"/>
    <property type="project" value="UniProtKB-KW"/>
</dbReference>
<protein>
    <recommendedName>
        <fullName evidence="6">Ner winged helix-turn-helix DNA-binding domain-containing protein</fullName>
    </recommendedName>
</protein>
<reference evidence="7 8" key="1">
    <citation type="submission" date="2019-11" db="EMBL/GenBank/DDBJ databases">
        <title>Pseudooceanicola pacifica sp. nov., isolated from deep-sea sediment of the Pacific Ocean.</title>
        <authorList>
            <person name="Lyu L."/>
        </authorList>
    </citation>
    <scope>NUCLEOTIDE SEQUENCE [LARGE SCALE GENOMIC DNA]</scope>
    <source>
        <strain evidence="7 8">216_PA32_1</strain>
    </source>
</reference>
<comment type="caution">
    <text evidence="7">The sequence shown here is derived from an EMBL/GenBank/DDBJ whole genome shotgun (WGS) entry which is preliminary data.</text>
</comment>
<accession>A0A844WGA8</accession>
<dbReference type="EMBL" id="WNXQ01000016">
    <property type="protein sequence ID" value="MWB79840.1"/>
    <property type="molecule type" value="Genomic_DNA"/>
</dbReference>
<evidence type="ECO:0000313" key="8">
    <source>
        <dbReference type="Proteomes" id="UP000443843"/>
    </source>
</evidence>
<sequence>MLINLLIRIARLNIQPMRLDLALSDKIDTALRERLKYELRLRGHNFSSIAVELGVSFGAISSCVSGAMKSQKIQAAVARKLGKDPAEIWPDRYRRPDDKNSTKSKKEGTEPET</sequence>
<dbReference type="InterPro" id="IPR010982">
    <property type="entry name" value="Lambda_DNA-bd_dom_sf"/>
</dbReference>
<name>A0A844WGA8_9RHOB</name>
<feature type="region of interest" description="Disordered" evidence="5">
    <location>
        <begin position="87"/>
        <end position="113"/>
    </location>
</feature>
<evidence type="ECO:0000313" key="7">
    <source>
        <dbReference type="EMBL" id="MWB79840.1"/>
    </source>
</evidence>
<proteinExistence type="inferred from homology"/>
<dbReference type="InterPro" id="IPR038722">
    <property type="entry name" value="Ner_HTH_dom"/>
</dbReference>
<dbReference type="Proteomes" id="UP000443843">
    <property type="component" value="Unassembled WGS sequence"/>
</dbReference>
<evidence type="ECO:0000256" key="3">
    <source>
        <dbReference type="ARBA" id="ARBA00023125"/>
    </source>
</evidence>
<keyword evidence="2" id="KW-0805">Transcription regulation</keyword>
<evidence type="ECO:0000256" key="4">
    <source>
        <dbReference type="ARBA" id="ARBA00023163"/>
    </source>
</evidence>
<dbReference type="SUPFAM" id="SSF47413">
    <property type="entry name" value="lambda repressor-like DNA-binding domains"/>
    <property type="match status" value="1"/>
</dbReference>
<dbReference type="Gene3D" id="1.10.260.40">
    <property type="entry name" value="lambda repressor-like DNA-binding domains"/>
    <property type="match status" value="1"/>
</dbReference>